<proteinExistence type="predicted"/>
<evidence type="ECO:0000313" key="1">
    <source>
        <dbReference type="EMBL" id="TEB13175.1"/>
    </source>
</evidence>
<dbReference type="EMBL" id="QFFZ01000003">
    <property type="protein sequence ID" value="TEB13175.1"/>
    <property type="molecule type" value="Genomic_DNA"/>
</dbReference>
<keyword evidence="2" id="KW-1185">Reference proteome</keyword>
<evidence type="ECO:0000313" key="2">
    <source>
        <dbReference type="Proteomes" id="UP000297597"/>
    </source>
</evidence>
<gene>
    <name evidence="1" type="ORF">Pmgp_00471</name>
</gene>
<reference evidence="1 2" key="1">
    <citation type="journal article" date="2018" name="Environ. Microbiol.">
        <title>Novel energy conservation strategies and behaviour of Pelotomaculum schinkii driving syntrophic propionate catabolism.</title>
        <authorList>
            <person name="Hidalgo-Ahumada C.A.P."/>
            <person name="Nobu M.K."/>
            <person name="Narihiro T."/>
            <person name="Tamaki H."/>
            <person name="Liu W.T."/>
            <person name="Kamagata Y."/>
            <person name="Stams A.J.M."/>
            <person name="Imachi H."/>
            <person name="Sousa D.Z."/>
        </authorList>
    </citation>
    <scope>NUCLEOTIDE SEQUENCE [LARGE SCALE GENOMIC DNA]</scope>
    <source>
        <strain evidence="1 2">MGP</strain>
    </source>
</reference>
<dbReference type="Proteomes" id="UP000297597">
    <property type="component" value="Unassembled WGS sequence"/>
</dbReference>
<comment type="caution">
    <text evidence="1">The sequence shown here is derived from an EMBL/GenBank/DDBJ whole genome shotgun (WGS) entry which is preliminary data.</text>
</comment>
<dbReference type="AlphaFoldDB" id="A0A4Y7RW14"/>
<sequence length="35" mass="4191">MTEMILLLPRFFCESNPEERELGIKMGLRLLTVYF</sequence>
<accession>A0A4Y7RW14</accession>
<organism evidence="1 2">
    <name type="scientific">Pelotomaculum propionicicum</name>
    <dbReference type="NCBI Taxonomy" id="258475"/>
    <lineage>
        <taxon>Bacteria</taxon>
        <taxon>Bacillati</taxon>
        <taxon>Bacillota</taxon>
        <taxon>Clostridia</taxon>
        <taxon>Eubacteriales</taxon>
        <taxon>Desulfotomaculaceae</taxon>
        <taxon>Pelotomaculum</taxon>
    </lineage>
</organism>
<protein>
    <submittedName>
        <fullName evidence="1">Uncharacterized protein</fullName>
    </submittedName>
</protein>
<name>A0A4Y7RW14_9FIRM</name>